<organism evidence="4 5">
    <name type="scientific">Senna tora</name>
    <dbReference type="NCBI Taxonomy" id="362788"/>
    <lineage>
        <taxon>Eukaryota</taxon>
        <taxon>Viridiplantae</taxon>
        <taxon>Streptophyta</taxon>
        <taxon>Embryophyta</taxon>
        <taxon>Tracheophyta</taxon>
        <taxon>Spermatophyta</taxon>
        <taxon>Magnoliopsida</taxon>
        <taxon>eudicotyledons</taxon>
        <taxon>Gunneridae</taxon>
        <taxon>Pentapetalae</taxon>
        <taxon>rosids</taxon>
        <taxon>fabids</taxon>
        <taxon>Fabales</taxon>
        <taxon>Fabaceae</taxon>
        <taxon>Caesalpinioideae</taxon>
        <taxon>Cassia clade</taxon>
        <taxon>Senna</taxon>
    </lineage>
</organism>
<dbReference type="PANTHER" id="PTHR45699:SF3">
    <property type="entry name" value="LARGE RIBOSOMAL SUBUNIT PROTEIN UL10"/>
    <property type="match status" value="1"/>
</dbReference>
<dbReference type="Gene3D" id="3.90.105.20">
    <property type="match status" value="1"/>
</dbReference>
<dbReference type="PANTHER" id="PTHR45699">
    <property type="entry name" value="60S ACIDIC RIBOSOMAL PROTEIN P0"/>
    <property type="match status" value="1"/>
</dbReference>
<dbReference type="GO" id="GO:0000027">
    <property type="term" value="P:ribosomal large subunit assembly"/>
    <property type="evidence" value="ECO:0007669"/>
    <property type="project" value="TreeGrafter"/>
</dbReference>
<gene>
    <name evidence="4" type="ORF">G2W53_021604</name>
</gene>
<dbReference type="EMBL" id="JAAIUW010000007">
    <property type="protein sequence ID" value="KAF7823460.1"/>
    <property type="molecule type" value="Genomic_DNA"/>
</dbReference>
<keyword evidence="2 4" id="KW-0689">Ribosomal protein</keyword>
<dbReference type="AlphaFoldDB" id="A0A834WHE1"/>
<keyword evidence="3" id="KW-0687">Ribonucleoprotein</keyword>
<comment type="similarity">
    <text evidence="1">Belongs to the universal ribosomal protein uL10 family.</text>
</comment>
<evidence type="ECO:0000256" key="1">
    <source>
        <dbReference type="ARBA" id="ARBA00008889"/>
    </source>
</evidence>
<dbReference type="Proteomes" id="UP000634136">
    <property type="component" value="Unassembled WGS sequence"/>
</dbReference>
<evidence type="ECO:0000256" key="2">
    <source>
        <dbReference type="ARBA" id="ARBA00022980"/>
    </source>
</evidence>
<dbReference type="GO" id="GO:0003735">
    <property type="term" value="F:structural constituent of ribosome"/>
    <property type="evidence" value="ECO:0007669"/>
    <property type="project" value="TreeGrafter"/>
</dbReference>
<protein>
    <submittedName>
        <fullName evidence="4">60S acidic ribosomal protein P0-like</fullName>
    </submittedName>
</protein>
<reference evidence="4" key="1">
    <citation type="submission" date="2020-09" db="EMBL/GenBank/DDBJ databases">
        <title>Genome-Enabled Discovery of Anthraquinone Biosynthesis in Senna tora.</title>
        <authorList>
            <person name="Kang S.-H."/>
            <person name="Pandey R.P."/>
            <person name="Lee C.-M."/>
            <person name="Sim J.-S."/>
            <person name="Jeong J.-T."/>
            <person name="Choi B.-S."/>
            <person name="Jung M."/>
            <person name="Ginzburg D."/>
            <person name="Zhao K."/>
            <person name="Won S.Y."/>
            <person name="Oh T.-J."/>
            <person name="Yu Y."/>
            <person name="Kim N.-H."/>
            <person name="Lee O.R."/>
            <person name="Lee T.-H."/>
            <person name="Bashyal P."/>
            <person name="Kim T.-S."/>
            <person name="Lee W.-H."/>
            <person name="Kawkins C."/>
            <person name="Kim C.-K."/>
            <person name="Kim J.S."/>
            <person name="Ahn B.O."/>
            <person name="Rhee S.Y."/>
            <person name="Sohng J.K."/>
        </authorList>
    </citation>
    <scope>NUCLEOTIDE SEQUENCE</scope>
    <source>
        <tissue evidence="4">Leaf</tissue>
    </source>
</reference>
<evidence type="ECO:0000313" key="4">
    <source>
        <dbReference type="EMBL" id="KAF7823460.1"/>
    </source>
</evidence>
<comment type="caution">
    <text evidence="4">The sequence shown here is derived from an EMBL/GenBank/DDBJ whole genome shotgun (WGS) entry which is preliminary data.</text>
</comment>
<evidence type="ECO:0000256" key="3">
    <source>
        <dbReference type="ARBA" id="ARBA00023274"/>
    </source>
</evidence>
<dbReference type="GO" id="GO:0002181">
    <property type="term" value="P:cytoplasmic translation"/>
    <property type="evidence" value="ECO:0007669"/>
    <property type="project" value="TreeGrafter"/>
</dbReference>
<dbReference type="GO" id="GO:0022625">
    <property type="term" value="C:cytosolic large ribosomal subunit"/>
    <property type="evidence" value="ECO:0007669"/>
    <property type="project" value="TreeGrafter"/>
</dbReference>
<dbReference type="GO" id="GO:0070180">
    <property type="term" value="F:large ribosomal subunit rRNA binding"/>
    <property type="evidence" value="ECO:0007669"/>
    <property type="project" value="TreeGrafter"/>
</dbReference>
<accession>A0A834WHE1</accession>
<name>A0A834WHE1_9FABA</name>
<keyword evidence="5" id="KW-1185">Reference proteome</keyword>
<dbReference type="InterPro" id="IPR043164">
    <property type="entry name" value="Ribosomal_uL10-like_insert_sf"/>
</dbReference>
<sequence>MIAFLHCIRAGSSFLSITVLVRRSSPFGSPLFLFGHSVLQQEFDGEKQGEKKWKCDKCSDWNLGAPARVGLVVPIDVVVPSGSTGLDPSQTSLFQVVAVTVGLVSVAVGIDIPVFYESQIDSAVKSCTLLLNFTLLSVSSLIQLPNTDIQDMPQDVMALCLVFGRINFLAFLRLDFRILSVYEF</sequence>
<dbReference type="InterPro" id="IPR050323">
    <property type="entry name" value="Ribosomal_protein_uL10"/>
</dbReference>
<evidence type="ECO:0000313" key="5">
    <source>
        <dbReference type="Proteomes" id="UP000634136"/>
    </source>
</evidence>
<proteinExistence type="inferred from homology"/>